<gene>
    <name evidence="2" type="primary">AVEN_130181_1</name>
    <name evidence="2" type="ORF">CEXT_515441</name>
</gene>
<keyword evidence="1" id="KW-0472">Membrane</keyword>
<keyword evidence="1" id="KW-0812">Transmembrane</keyword>
<proteinExistence type="predicted"/>
<evidence type="ECO:0000256" key="1">
    <source>
        <dbReference type="SAM" id="Phobius"/>
    </source>
</evidence>
<accession>A0AAV4Q3F6</accession>
<keyword evidence="3" id="KW-1185">Reference proteome</keyword>
<evidence type="ECO:0000313" key="2">
    <source>
        <dbReference type="EMBL" id="GIY03975.1"/>
    </source>
</evidence>
<keyword evidence="1" id="KW-1133">Transmembrane helix</keyword>
<sequence>MEKFSVTFPDVSISTRHLISNYRLVKKGRLPSEIDYTKKDICLAYLHRYAICHASLVAEVVIDIFESSSSSILTSKLDKRKLNVMFLGGGPGNDFVGFLTALNGRCDRLFDLDVTIVDKMSGWEDIFTETVKELRKGEGSYEKVGSIFDEVNVFPTFIEADLIRNDEWTYEMKNKLESADIVFLVKALSHISDKLPVLMNIVRPLKAELFWCTWIFLFHALPSHVEIEIKLKPGGLGKAIWLYLFHLASTFFKLLLPWLLLSHLASIFYLASTFYTWLLFFYFYYLATTFSGFLPPGFTTDGLGPSWSCRPLKKENKDTLRQLLSSW</sequence>
<feature type="transmembrane region" description="Helical" evidence="1">
    <location>
        <begin position="240"/>
        <end position="261"/>
    </location>
</feature>
<protein>
    <submittedName>
        <fullName evidence="2">Uncharacterized protein</fullName>
    </submittedName>
</protein>
<feature type="transmembrane region" description="Helical" evidence="1">
    <location>
        <begin position="267"/>
        <end position="287"/>
    </location>
</feature>
<comment type="caution">
    <text evidence="2">The sequence shown here is derived from an EMBL/GenBank/DDBJ whole genome shotgun (WGS) entry which is preliminary data.</text>
</comment>
<organism evidence="2 3">
    <name type="scientific">Caerostris extrusa</name>
    <name type="common">Bark spider</name>
    <name type="synonym">Caerostris bankana</name>
    <dbReference type="NCBI Taxonomy" id="172846"/>
    <lineage>
        <taxon>Eukaryota</taxon>
        <taxon>Metazoa</taxon>
        <taxon>Ecdysozoa</taxon>
        <taxon>Arthropoda</taxon>
        <taxon>Chelicerata</taxon>
        <taxon>Arachnida</taxon>
        <taxon>Araneae</taxon>
        <taxon>Araneomorphae</taxon>
        <taxon>Entelegynae</taxon>
        <taxon>Araneoidea</taxon>
        <taxon>Araneidae</taxon>
        <taxon>Caerostris</taxon>
    </lineage>
</organism>
<name>A0AAV4Q3F6_CAEEX</name>
<dbReference type="EMBL" id="BPLR01005646">
    <property type="protein sequence ID" value="GIY03975.1"/>
    <property type="molecule type" value="Genomic_DNA"/>
</dbReference>
<dbReference type="Proteomes" id="UP001054945">
    <property type="component" value="Unassembled WGS sequence"/>
</dbReference>
<dbReference type="AlphaFoldDB" id="A0AAV4Q3F6"/>
<reference evidence="2 3" key="1">
    <citation type="submission" date="2021-06" db="EMBL/GenBank/DDBJ databases">
        <title>Caerostris extrusa draft genome.</title>
        <authorList>
            <person name="Kono N."/>
            <person name="Arakawa K."/>
        </authorList>
    </citation>
    <scope>NUCLEOTIDE SEQUENCE [LARGE SCALE GENOMIC DNA]</scope>
</reference>
<evidence type="ECO:0000313" key="3">
    <source>
        <dbReference type="Proteomes" id="UP001054945"/>
    </source>
</evidence>